<reference evidence="1 2" key="1">
    <citation type="submission" date="2016-11" db="EMBL/GenBank/DDBJ databases">
        <authorList>
            <person name="Jaros S."/>
            <person name="Januszkiewicz K."/>
            <person name="Wedrychowicz H."/>
        </authorList>
    </citation>
    <scope>NUCLEOTIDE SEQUENCE [LARGE SCALE GENOMIC DNA]</scope>
    <source>
        <strain evidence="1 2">DSM 17459</strain>
    </source>
</reference>
<evidence type="ECO:0008006" key="3">
    <source>
        <dbReference type="Google" id="ProtNLM"/>
    </source>
</evidence>
<sequence length="420" mass="49154">MLSDREKERLRSLGRQIREIAELDIQKENKKLWTAVNDGQMIRPVVIARDYPVLLLMEGPDAIRPTIEDPYFRQREMEMLLTIYEWNHLRGDRVVEPYLNVPVIAEDTNVGLRMSSYPAQWTMDPEELHRAYAFERVLWNEEDVSAKIKWPKVVYRREETMERYEQMCEIMEGIIEIKLFGIQNFRFAMFDDIFAWTTIDQGMTDLVMNPEYLHLAAERYAECFIHRAKQYEELGLISSNNSNTFIGNGGYGYCSALPKPTETGIGGSLKDNWGVAQDQIFTSVSPEMTKEFAFDHERAWTDLYPRIYYGCCERLDHKIEELGTFPNLKKISVSPFSDCEAAMEKMGKRYIVSFKAHNTFINLNPCGYDLLTEELKKVCRLAKRYGSSVEIIMKSIIDLNHEPQRLWEWCRLASEIVKSY</sequence>
<dbReference type="EMBL" id="FQVI01000002">
    <property type="protein sequence ID" value="SHE49470.1"/>
    <property type="molecule type" value="Genomic_DNA"/>
</dbReference>
<dbReference type="STRING" id="1122155.SAMN02745158_00636"/>
<evidence type="ECO:0000313" key="2">
    <source>
        <dbReference type="Proteomes" id="UP000184245"/>
    </source>
</evidence>
<dbReference type="OrthoDB" id="1956310at2"/>
<organism evidence="1 2">
    <name type="scientific">Lactonifactor longoviformis DSM 17459</name>
    <dbReference type="NCBI Taxonomy" id="1122155"/>
    <lineage>
        <taxon>Bacteria</taxon>
        <taxon>Bacillati</taxon>
        <taxon>Bacillota</taxon>
        <taxon>Clostridia</taxon>
        <taxon>Eubacteriales</taxon>
        <taxon>Clostridiaceae</taxon>
        <taxon>Lactonifactor</taxon>
    </lineage>
</organism>
<proteinExistence type="predicted"/>
<protein>
    <recommendedName>
        <fullName evidence="3">Uroporphyrinogen decarboxylase (URO-D) domain-containing protein</fullName>
    </recommendedName>
</protein>
<dbReference type="Proteomes" id="UP000184245">
    <property type="component" value="Unassembled WGS sequence"/>
</dbReference>
<dbReference type="InterPro" id="IPR038071">
    <property type="entry name" value="UROD/MetE-like_sf"/>
</dbReference>
<name>A0A1M4TYH4_9CLOT</name>
<dbReference type="Gene3D" id="3.20.20.210">
    <property type="match status" value="1"/>
</dbReference>
<accession>A0A1M4TYH4</accession>
<gene>
    <name evidence="1" type="ORF">SAMN02745158_00636</name>
</gene>
<dbReference type="AlphaFoldDB" id="A0A1M4TYH4"/>
<keyword evidence="2" id="KW-1185">Reference proteome</keyword>
<evidence type="ECO:0000313" key="1">
    <source>
        <dbReference type="EMBL" id="SHE49470.1"/>
    </source>
</evidence>
<dbReference type="RefSeq" id="WP_072848936.1">
    <property type="nucleotide sequence ID" value="NZ_FQVI01000002.1"/>
</dbReference>